<keyword evidence="1" id="KW-0732">Signal</keyword>
<keyword evidence="3" id="KW-1185">Reference proteome</keyword>
<sequence>MKTLHKTLILASLLSSSIFLNSCDKEDETQPVQEYSADEAALAAQADTAIEGTITIMENGYDESDAARNTSISLFPECTSIGFEPNGDGTGTITLDFGTGCTLNNGATVSGVIILAYEAIVNDSRVIHYTFDNYFYNGNGVEGGGEILRELTNNNGNPQSTVNETITVTFPSSTTTATRNGLRIAEWVEGVGSGTWIDNVYHVTGNWDTAFTNGFERSGVVTETLVRRLNCPYLVSGVLEVTQDGLTGSLDFGNGDCDAQATFTFNGVDYPIFL</sequence>
<dbReference type="OrthoDB" id="1114031at2"/>
<dbReference type="RefSeq" id="WP_115124362.1">
    <property type="nucleotide sequence ID" value="NZ_QRAO01000005.1"/>
</dbReference>
<evidence type="ECO:0000313" key="2">
    <source>
        <dbReference type="EMBL" id="RDK84190.1"/>
    </source>
</evidence>
<evidence type="ECO:0000313" key="3">
    <source>
        <dbReference type="Proteomes" id="UP000255317"/>
    </source>
</evidence>
<dbReference type="Proteomes" id="UP000255317">
    <property type="component" value="Unassembled WGS sequence"/>
</dbReference>
<dbReference type="EMBL" id="QRAO01000005">
    <property type="protein sequence ID" value="RDK84190.1"/>
    <property type="molecule type" value="Genomic_DNA"/>
</dbReference>
<name>A0A370Q814_9FLAO</name>
<protein>
    <recommendedName>
        <fullName evidence="4">Lipoprotein</fullName>
    </recommendedName>
</protein>
<gene>
    <name evidence="2" type="ORF">C8D94_10534</name>
</gene>
<accession>A0A370Q814</accession>
<feature type="signal peptide" evidence="1">
    <location>
        <begin position="1"/>
        <end position="22"/>
    </location>
</feature>
<evidence type="ECO:0000256" key="1">
    <source>
        <dbReference type="SAM" id="SignalP"/>
    </source>
</evidence>
<dbReference type="AlphaFoldDB" id="A0A370Q814"/>
<reference evidence="2 3" key="1">
    <citation type="submission" date="2018-07" db="EMBL/GenBank/DDBJ databases">
        <title>Genomic Encyclopedia of Type Strains, Phase IV (KMG-IV): sequencing the most valuable type-strain genomes for metagenomic binning, comparative biology and taxonomic classification.</title>
        <authorList>
            <person name="Goeker M."/>
        </authorList>
    </citation>
    <scope>NUCLEOTIDE SEQUENCE [LARGE SCALE GENOMIC DNA]</scope>
    <source>
        <strain evidence="2 3">DSM 101478</strain>
    </source>
</reference>
<comment type="caution">
    <text evidence="2">The sequence shown here is derived from an EMBL/GenBank/DDBJ whole genome shotgun (WGS) entry which is preliminary data.</text>
</comment>
<proteinExistence type="predicted"/>
<evidence type="ECO:0008006" key="4">
    <source>
        <dbReference type="Google" id="ProtNLM"/>
    </source>
</evidence>
<organism evidence="2 3">
    <name type="scientific">Marinirhabdus gelatinilytica</name>
    <dbReference type="NCBI Taxonomy" id="1703343"/>
    <lineage>
        <taxon>Bacteria</taxon>
        <taxon>Pseudomonadati</taxon>
        <taxon>Bacteroidota</taxon>
        <taxon>Flavobacteriia</taxon>
        <taxon>Flavobacteriales</taxon>
        <taxon>Flavobacteriaceae</taxon>
    </lineage>
</organism>
<feature type="chain" id="PRO_5016970132" description="Lipoprotein" evidence="1">
    <location>
        <begin position="23"/>
        <end position="274"/>
    </location>
</feature>